<gene>
    <name evidence="3" type="primary">dnaJ</name>
</gene>
<reference evidence="3" key="1">
    <citation type="submission" date="2017-04" db="EMBL/GenBank/DDBJ databases">
        <title>First report of Klebsiella oxytoca strain simultaneously producing NDM-1, IMP-4 and KPC-2 carbapenemases.</title>
        <authorList>
            <person name="Wang J."/>
            <person name="Li J."/>
            <person name="Yuan M."/>
            <person name="Chen H."/>
            <person name="Jia Y."/>
            <person name="Zhu X."/>
            <person name="Bai L."/>
            <person name="Bai X."/>
            <person name="Fanning S."/>
        </authorList>
    </citation>
    <scope>NUCLEOTIDE SEQUENCE</scope>
    <source>
        <strain evidence="3">PKOX3</strain>
        <plasmid evidence="3">p2-OXA</plasmid>
    </source>
</reference>
<dbReference type="CDD" id="cd06257">
    <property type="entry name" value="DnaJ"/>
    <property type="match status" value="1"/>
</dbReference>
<dbReference type="InterPro" id="IPR001623">
    <property type="entry name" value="DnaJ_domain"/>
</dbReference>
<sequence length="307" mass="34894">MKKNPGFQTHYDNLKVSQDAPYEIIQAAYRTLAKKYHPDLNKQDPECARIMKIINESYVVLSDPEKRRLHDSWITKEKWRVRALENQEAREMQETVSQDTPVRNIRPAPHIREPDSSSLIHFFKQMGISFAKRILIVVVFFGGFYLYDSSNSVSSTSGEKQSAPQSSGASCSSGVYTYTNGQPWPQNATVLAYNDQQKGLSTLELDNSVNNQYLFVRLVYASNKFTHNAVREAFLPAHQILLFTSVEPGRYAVKIKDIVTGCSQISEEMLFTEQTSGREVSYTEGLLTLYPVRNGNTHLSEITDSQF</sequence>
<proteinExistence type="predicted"/>
<dbReference type="RefSeq" id="WP_052433692.1">
    <property type="nucleotide sequence ID" value="NZ_JAQSKQ010000049.1"/>
</dbReference>
<dbReference type="PRINTS" id="PR00625">
    <property type="entry name" value="JDOMAIN"/>
</dbReference>
<dbReference type="GO" id="GO:0042026">
    <property type="term" value="P:protein refolding"/>
    <property type="evidence" value="ECO:0007669"/>
    <property type="project" value="TreeGrafter"/>
</dbReference>
<accession>A0A1Z3MMC7</accession>
<dbReference type="PANTHER" id="PTHR43096">
    <property type="entry name" value="DNAJ HOMOLOG 1, MITOCHONDRIAL-RELATED"/>
    <property type="match status" value="1"/>
</dbReference>
<protein>
    <submittedName>
        <fullName evidence="3">Chaperone protein DnaJ</fullName>
    </submittedName>
</protein>
<keyword evidence="3" id="KW-0614">Plasmid</keyword>
<dbReference type="SUPFAM" id="SSF46565">
    <property type="entry name" value="Chaperone J-domain"/>
    <property type="match status" value="1"/>
</dbReference>
<geneLocation type="plasmid" evidence="3">
    <name>p2-OXA</name>
</geneLocation>
<name>A0A1Z3MMC7_KLEOX</name>
<dbReference type="GO" id="GO:0051082">
    <property type="term" value="F:unfolded protein binding"/>
    <property type="evidence" value="ECO:0007669"/>
    <property type="project" value="TreeGrafter"/>
</dbReference>
<keyword evidence="1" id="KW-0143">Chaperone</keyword>
<dbReference type="GO" id="GO:0005737">
    <property type="term" value="C:cytoplasm"/>
    <property type="evidence" value="ECO:0007669"/>
    <property type="project" value="TreeGrafter"/>
</dbReference>
<dbReference type="AlphaFoldDB" id="A0A1Z3MMC7"/>
<feature type="domain" description="J" evidence="2">
    <location>
        <begin position="9"/>
        <end position="74"/>
    </location>
</feature>
<dbReference type="Gene3D" id="1.10.287.110">
    <property type="entry name" value="DnaJ domain"/>
    <property type="match status" value="1"/>
</dbReference>
<dbReference type="EMBL" id="KY913898">
    <property type="protein sequence ID" value="ASD48960.1"/>
    <property type="molecule type" value="Genomic_DNA"/>
</dbReference>
<dbReference type="SMART" id="SM00271">
    <property type="entry name" value="DnaJ"/>
    <property type="match status" value="1"/>
</dbReference>
<evidence type="ECO:0000256" key="1">
    <source>
        <dbReference type="ARBA" id="ARBA00023186"/>
    </source>
</evidence>
<dbReference type="Pfam" id="PF00226">
    <property type="entry name" value="DnaJ"/>
    <property type="match status" value="1"/>
</dbReference>
<evidence type="ECO:0000313" key="3">
    <source>
        <dbReference type="EMBL" id="ASD48960.1"/>
    </source>
</evidence>
<organism evidence="3">
    <name type="scientific">Klebsiella oxytoca</name>
    <dbReference type="NCBI Taxonomy" id="571"/>
    <lineage>
        <taxon>Bacteria</taxon>
        <taxon>Pseudomonadati</taxon>
        <taxon>Pseudomonadota</taxon>
        <taxon>Gammaproteobacteria</taxon>
        <taxon>Enterobacterales</taxon>
        <taxon>Enterobacteriaceae</taxon>
        <taxon>Klebsiella/Raoultella group</taxon>
        <taxon>Klebsiella</taxon>
    </lineage>
</organism>
<dbReference type="InterPro" id="IPR036869">
    <property type="entry name" value="J_dom_sf"/>
</dbReference>
<dbReference type="PANTHER" id="PTHR43096:SF52">
    <property type="entry name" value="DNAJ HOMOLOG 1, MITOCHONDRIAL-RELATED"/>
    <property type="match status" value="1"/>
</dbReference>
<evidence type="ECO:0000259" key="2">
    <source>
        <dbReference type="PROSITE" id="PS50076"/>
    </source>
</evidence>
<dbReference type="PROSITE" id="PS50076">
    <property type="entry name" value="DNAJ_2"/>
    <property type="match status" value="1"/>
</dbReference>